<dbReference type="Proteomes" id="UP000815698">
    <property type="component" value="Chromosome"/>
</dbReference>
<proteinExistence type="predicted"/>
<feature type="compositionally biased region" description="Polar residues" evidence="1">
    <location>
        <begin position="59"/>
        <end position="71"/>
    </location>
</feature>
<evidence type="ECO:0000313" key="3">
    <source>
        <dbReference type="Proteomes" id="UP000815698"/>
    </source>
</evidence>
<organism evidence="2 3">
    <name type="scientific">Dermabacter jinjuensis</name>
    <dbReference type="NCBI Taxonomy" id="1667168"/>
    <lineage>
        <taxon>Bacteria</taxon>
        <taxon>Bacillati</taxon>
        <taxon>Actinomycetota</taxon>
        <taxon>Actinomycetes</taxon>
        <taxon>Micrococcales</taxon>
        <taxon>Dermabacteraceae</taxon>
        <taxon>Dermabacter</taxon>
    </lineage>
</organism>
<keyword evidence="3" id="KW-1185">Reference proteome</keyword>
<dbReference type="RefSeq" id="WP_096882659.1">
    <property type="nucleotide sequence ID" value="NZ_CP023482.1"/>
</dbReference>
<feature type="compositionally biased region" description="Polar residues" evidence="1">
    <location>
        <begin position="1"/>
        <end position="10"/>
    </location>
</feature>
<gene>
    <name evidence="2" type="ORF">COP05_03145</name>
</gene>
<name>A0ABN5DMH3_9MICO</name>
<evidence type="ECO:0000256" key="1">
    <source>
        <dbReference type="SAM" id="MobiDB-lite"/>
    </source>
</evidence>
<feature type="compositionally biased region" description="Basic and acidic residues" evidence="1">
    <location>
        <begin position="12"/>
        <end position="22"/>
    </location>
</feature>
<dbReference type="EMBL" id="CP023482">
    <property type="protein sequence ID" value="ATH96201.1"/>
    <property type="molecule type" value="Genomic_DNA"/>
</dbReference>
<evidence type="ECO:0000313" key="2">
    <source>
        <dbReference type="EMBL" id="ATH96201.1"/>
    </source>
</evidence>
<protein>
    <submittedName>
        <fullName evidence="2">Uncharacterized protein</fullName>
    </submittedName>
</protein>
<sequence length="252" mass="26250">MTATPSNGENGESDRDKAKIDAEFEAMMRGIDIDDSILGSGDEPPTGYAVPGSLRKPTGPNTPGSAGSLTGPTPAMPGGSGDDVEVPDDPSTLHDSAPAEDPAAPTPIAIVATPLASAKALAGVVRLALAAEDDRTPFPEGAVTAQAETGAILTGHVDEEEAHTLARLVSLGLQRQGVVMFWRRGDRMIAFRYRAGRNEEETSPALVLGALAGEVEDLLLGVDALEDLEETYDPSSISRLEAVKWIAGGRRK</sequence>
<accession>A0ABN5DMH3</accession>
<reference evidence="2 3" key="1">
    <citation type="journal article" date="2016" name="Int. J. Syst. Evol. Microbiol.">
        <title>Dermabacter jinjuensis sp. nov., a novel species of the genus Dermabacter isolated from a clinical specimen.</title>
        <authorList>
            <person name="Park Y.K."/>
            <person name="Lee K.M."/>
            <person name="Lee W.K."/>
            <person name="Cho M.J."/>
            <person name="Lee H.S."/>
            <person name="Cho Y.G."/>
            <person name="Lee Y.C."/>
            <person name="Lee W.K."/>
            <person name="Seong W.K."/>
            <person name="Hwang K.J."/>
        </authorList>
    </citation>
    <scope>NUCLEOTIDE SEQUENCE [LARGE SCALE GENOMIC DNA]</scope>
    <source>
        <strain evidence="2 3">32T</strain>
    </source>
</reference>
<feature type="region of interest" description="Disordered" evidence="1">
    <location>
        <begin position="1"/>
        <end position="104"/>
    </location>
</feature>